<keyword evidence="10" id="KW-1185">Reference proteome</keyword>
<dbReference type="STRING" id="212667.VFDL14_22535"/>
<feature type="transmembrane region" description="Helical" evidence="8">
    <location>
        <begin position="407"/>
        <end position="432"/>
    </location>
</feature>
<evidence type="ECO:0000256" key="5">
    <source>
        <dbReference type="ARBA" id="ARBA00022692"/>
    </source>
</evidence>
<feature type="transmembrane region" description="Helical" evidence="8">
    <location>
        <begin position="50"/>
        <end position="70"/>
    </location>
</feature>
<evidence type="ECO:0000256" key="2">
    <source>
        <dbReference type="ARBA" id="ARBA00005658"/>
    </source>
</evidence>
<keyword evidence="4" id="KW-1003">Cell membrane</keyword>
<feature type="transmembrane region" description="Helical" evidence="8">
    <location>
        <begin position="311"/>
        <end position="333"/>
    </location>
</feature>
<keyword evidence="6 8" id="KW-1133">Transmembrane helix</keyword>
<proteinExistence type="inferred from homology"/>
<evidence type="ECO:0000256" key="7">
    <source>
        <dbReference type="ARBA" id="ARBA00023136"/>
    </source>
</evidence>
<reference evidence="9 10" key="1">
    <citation type="submission" date="2014-02" db="EMBL/GenBank/DDBJ databases">
        <title>Vibrio fortis Dalian14 Genome Sequencing.</title>
        <authorList>
            <person name="Wang Y."/>
            <person name="Song L."/>
            <person name="Liu G."/>
            <person name="Ding J."/>
        </authorList>
    </citation>
    <scope>NUCLEOTIDE SEQUENCE [LARGE SCALE GENOMIC DNA]</scope>
    <source>
        <strain evidence="9 10">Dalian14</strain>
    </source>
</reference>
<dbReference type="InterPro" id="IPR018093">
    <property type="entry name" value="BCCT_CS"/>
</dbReference>
<feature type="transmembrane region" description="Helical" evidence="8">
    <location>
        <begin position="90"/>
        <end position="111"/>
    </location>
</feature>
<feature type="transmembrane region" description="Helical" evidence="8">
    <location>
        <begin position="345"/>
        <end position="364"/>
    </location>
</feature>
<comment type="subcellular location">
    <subcellularLocation>
        <location evidence="1">Cell membrane</location>
        <topology evidence="1">Multi-pass membrane protein</topology>
    </subcellularLocation>
</comment>
<feature type="transmembrane region" description="Helical" evidence="8">
    <location>
        <begin position="444"/>
        <end position="464"/>
    </location>
</feature>
<accession>A0A066UXC1</accession>
<keyword evidence="7 8" id="KW-0472">Membrane</keyword>
<name>A0A066UXC1_9VIBR</name>
<keyword evidence="3" id="KW-0813">Transport</keyword>
<feature type="transmembrane region" description="Helical" evidence="8">
    <location>
        <begin position="183"/>
        <end position="208"/>
    </location>
</feature>
<feature type="transmembrane region" description="Helical" evidence="8">
    <location>
        <begin position="12"/>
        <end position="30"/>
    </location>
</feature>
<sequence>MTSVPKNTHKLLVSAGAGIILTLCFVYVLLAAEASTDMFSNLKNYIAHKFAWFYMGSVALFISILIFSACSRVGDLRLGKDNERPEFSGFAWGSMLFSTGMGIGLVFFGVAEPVMHYMNPPVVEAQTDVAVREAMNITFFHWGINAWAIYTIVALVISYAAYRKGRPLEMRSAFYPIFGERINGPLGVAIDVFAVLATVVGIVTPLGFGVQQINAGLNYVLGVEISTGNQIVLITIIGVMTCISLVLGLKKGIKALSLINICVAIGLMTYVFLASNTTFILNSTVENIGNYLASFVPLSFDTYAFTNPDWFYGWTLFYWAWWIAFAAPTGLFIARISRGRTIREFVVGVLVIPVGFSFAWLTIFGNSALDLIHNQGIEELSTAVMTNSSSALFKFFELVSDWSLPSYLALFSIFVFFITTSDSGTLVINTLTSKDEDNAPISQRIGWVIAISGITSLLLMSGGMTAIQSLLVIMGCPFAIMVTMMSYGFMKSVYLEVYAPATKTRGAELDEVIRKAEQTEIEYRKAQAIHGGK</sequence>
<dbReference type="PANTHER" id="PTHR30047">
    <property type="entry name" value="HIGH-AFFINITY CHOLINE TRANSPORT PROTEIN-RELATED"/>
    <property type="match status" value="1"/>
</dbReference>
<evidence type="ECO:0000256" key="1">
    <source>
        <dbReference type="ARBA" id="ARBA00004651"/>
    </source>
</evidence>
<dbReference type="OrthoDB" id="9775735at2"/>
<feature type="transmembrane region" description="Helical" evidence="8">
    <location>
        <begin position="139"/>
        <end position="162"/>
    </location>
</feature>
<feature type="transmembrane region" description="Helical" evidence="8">
    <location>
        <begin position="255"/>
        <end position="273"/>
    </location>
</feature>
<evidence type="ECO:0000256" key="6">
    <source>
        <dbReference type="ARBA" id="ARBA00022989"/>
    </source>
</evidence>
<dbReference type="RefSeq" id="WP_032550764.1">
    <property type="nucleotide sequence ID" value="NZ_JFFR01000013.1"/>
</dbReference>
<dbReference type="PANTHER" id="PTHR30047:SF7">
    <property type="entry name" value="HIGH-AFFINITY CHOLINE TRANSPORT PROTEIN"/>
    <property type="match status" value="1"/>
</dbReference>
<dbReference type="PROSITE" id="PS01303">
    <property type="entry name" value="BCCT"/>
    <property type="match status" value="1"/>
</dbReference>
<feature type="transmembrane region" description="Helical" evidence="8">
    <location>
        <begin position="228"/>
        <end position="248"/>
    </location>
</feature>
<dbReference type="GO" id="GO:0022857">
    <property type="term" value="F:transmembrane transporter activity"/>
    <property type="evidence" value="ECO:0007669"/>
    <property type="project" value="InterPro"/>
</dbReference>
<evidence type="ECO:0000313" key="10">
    <source>
        <dbReference type="Proteomes" id="UP000027219"/>
    </source>
</evidence>
<dbReference type="EMBL" id="JFFR01000013">
    <property type="protein sequence ID" value="KDN28898.1"/>
    <property type="molecule type" value="Genomic_DNA"/>
</dbReference>
<gene>
    <name evidence="9" type="ORF">VFDL14_22535</name>
</gene>
<organism evidence="9 10">
    <name type="scientific">Vibrio fortis</name>
    <dbReference type="NCBI Taxonomy" id="212667"/>
    <lineage>
        <taxon>Bacteria</taxon>
        <taxon>Pseudomonadati</taxon>
        <taxon>Pseudomonadota</taxon>
        <taxon>Gammaproteobacteria</taxon>
        <taxon>Vibrionales</taxon>
        <taxon>Vibrionaceae</taxon>
        <taxon>Vibrio</taxon>
    </lineage>
</organism>
<dbReference type="Proteomes" id="UP000027219">
    <property type="component" value="Unassembled WGS sequence"/>
</dbReference>
<comment type="caution">
    <text evidence="9">The sequence shown here is derived from an EMBL/GenBank/DDBJ whole genome shotgun (WGS) entry which is preliminary data.</text>
</comment>
<dbReference type="InterPro" id="IPR000060">
    <property type="entry name" value="BCCT_transptr"/>
</dbReference>
<dbReference type="AlphaFoldDB" id="A0A066UXC1"/>
<evidence type="ECO:0000256" key="3">
    <source>
        <dbReference type="ARBA" id="ARBA00022448"/>
    </source>
</evidence>
<dbReference type="NCBIfam" id="TIGR00842">
    <property type="entry name" value="bcct"/>
    <property type="match status" value="1"/>
</dbReference>
<feature type="transmembrane region" description="Helical" evidence="8">
    <location>
        <begin position="470"/>
        <end position="490"/>
    </location>
</feature>
<protein>
    <submittedName>
        <fullName evidence="9">Choline transporter</fullName>
    </submittedName>
</protein>
<dbReference type="Pfam" id="PF02028">
    <property type="entry name" value="BCCT"/>
    <property type="match status" value="1"/>
</dbReference>
<evidence type="ECO:0000256" key="8">
    <source>
        <dbReference type="SAM" id="Phobius"/>
    </source>
</evidence>
<evidence type="ECO:0000256" key="4">
    <source>
        <dbReference type="ARBA" id="ARBA00022475"/>
    </source>
</evidence>
<evidence type="ECO:0000313" key="9">
    <source>
        <dbReference type="EMBL" id="KDN28898.1"/>
    </source>
</evidence>
<comment type="similarity">
    <text evidence="2">Belongs to the BCCT transporter (TC 2.A.15) family.</text>
</comment>
<keyword evidence="5 8" id="KW-0812">Transmembrane</keyword>
<dbReference type="GO" id="GO:0005886">
    <property type="term" value="C:plasma membrane"/>
    <property type="evidence" value="ECO:0007669"/>
    <property type="project" value="UniProtKB-SubCell"/>
</dbReference>